<dbReference type="AlphaFoldDB" id="A0A6A3Q2Q0"/>
<protein>
    <submittedName>
        <fullName evidence="1">Uncharacterized protein</fullName>
    </submittedName>
</protein>
<organism evidence="1 2">
    <name type="scientific">Phytophthora fragariae</name>
    <dbReference type="NCBI Taxonomy" id="53985"/>
    <lineage>
        <taxon>Eukaryota</taxon>
        <taxon>Sar</taxon>
        <taxon>Stramenopiles</taxon>
        <taxon>Oomycota</taxon>
        <taxon>Peronosporomycetes</taxon>
        <taxon>Peronosporales</taxon>
        <taxon>Peronosporaceae</taxon>
        <taxon>Phytophthora</taxon>
    </lineage>
</organism>
<evidence type="ECO:0000313" key="1">
    <source>
        <dbReference type="EMBL" id="KAE9067430.1"/>
    </source>
</evidence>
<sequence length="75" mass="8189">MDGVRKVADTGRTIVCTIHHFIFQVPSAPAAPLTPSACRRLRCVKVASSYNSPSWHLTGSDQRVVYDVASVAHPR</sequence>
<comment type="caution">
    <text evidence="1">The sequence shown here is derived from an EMBL/GenBank/DDBJ whole genome shotgun (WGS) entry which is preliminary data.</text>
</comment>
<evidence type="ECO:0000313" key="2">
    <source>
        <dbReference type="Proteomes" id="UP000440732"/>
    </source>
</evidence>
<gene>
    <name evidence="1" type="ORF">PF006_g30002</name>
</gene>
<accession>A0A6A3Q2Q0</accession>
<reference evidence="1 2" key="1">
    <citation type="submission" date="2018-08" db="EMBL/GenBank/DDBJ databases">
        <title>Genomic investigation of the strawberry pathogen Phytophthora fragariae indicates pathogenicity is determined by transcriptional variation in three key races.</title>
        <authorList>
            <person name="Adams T.M."/>
            <person name="Armitage A.D."/>
            <person name="Sobczyk M.K."/>
            <person name="Bates H.J."/>
            <person name="Dunwell J.M."/>
            <person name="Nellist C.F."/>
            <person name="Harrison R.J."/>
        </authorList>
    </citation>
    <scope>NUCLEOTIDE SEQUENCE [LARGE SCALE GENOMIC DNA]</scope>
    <source>
        <strain evidence="1 2">NOV-5</strain>
    </source>
</reference>
<proteinExistence type="predicted"/>
<dbReference type="EMBL" id="QXGA01005379">
    <property type="protein sequence ID" value="KAE9067430.1"/>
    <property type="molecule type" value="Genomic_DNA"/>
</dbReference>
<dbReference type="Proteomes" id="UP000440732">
    <property type="component" value="Unassembled WGS sequence"/>
</dbReference>
<name>A0A6A3Q2Q0_9STRA</name>